<reference evidence="1 2" key="1">
    <citation type="submission" date="2018-03" db="EMBL/GenBank/DDBJ databases">
        <title>Genome assembly of novel Miniimonas species PCH200.</title>
        <authorList>
            <person name="Thakur V."/>
            <person name="Kumar V."/>
            <person name="Singh D."/>
        </authorList>
    </citation>
    <scope>NUCLEOTIDE SEQUENCE [LARGE SCALE GENOMIC DNA]</scope>
    <source>
        <strain evidence="1 2">PCH200</strain>
    </source>
</reference>
<dbReference type="EMBL" id="PYHR01000002">
    <property type="protein sequence ID" value="PWD51956.1"/>
    <property type="molecule type" value="Genomic_DNA"/>
</dbReference>
<keyword evidence="2" id="KW-1185">Reference proteome</keyword>
<dbReference type="RefSeq" id="WP_109230339.1">
    <property type="nucleotide sequence ID" value="NZ_PYHR01000002.1"/>
</dbReference>
<organism evidence="1 2">
    <name type="scientific">Serinibacter arcticus</name>
    <dbReference type="NCBI Taxonomy" id="1655435"/>
    <lineage>
        <taxon>Bacteria</taxon>
        <taxon>Bacillati</taxon>
        <taxon>Actinomycetota</taxon>
        <taxon>Actinomycetes</taxon>
        <taxon>Micrococcales</taxon>
        <taxon>Beutenbergiaceae</taxon>
        <taxon>Serinibacter</taxon>
    </lineage>
</organism>
<dbReference type="InterPro" id="IPR058532">
    <property type="entry name" value="YjbR/MT2646/Rv2570-like"/>
</dbReference>
<dbReference type="Proteomes" id="UP000245166">
    <property type="component" value="Unassembled WGS sequence"/>
</dbReference>
<evidence type="ECO:0000313" key="1">
    <source>
        <dbReference type="EMBL" id="PWD51956.1"/>
    </source>
</evidence>
<dbReference type="Gene3D" id="3.90.1150.30">
    <property type="match status" value="1"/>
</dbReference>
<gene>
    <name evidence="1" type="ORF">C8046_16215</name>
</gene>
<comment type="caution">
    <text evidence="1">The sequence shown here is derived from an EMBL/GenBank/DDBJ whole genome shotgun (WGS) entry which is preliminary data.</text>
</comment>
<protein>
    <submittedName>
        <fullName evidence="1">Phosphoribosylglycinamide formyltransferase</fullName>
    </submittedName>
</protein>
<name>A0A2U1ZY90_9MICO</name>
<dbReference type="SUPFAM" id="SSF142906">
    <property type="entry name" value="YjbR-like"/>
    <property type="match status" value="1"/>
</dbReference>
<sequence>MVHPRMYDDDDPVLRRLRTVALAFPEATEVEAHGRPTFRTTKVFAYFGGSVRGKATGDRRDHALLLKLPEAERQALSDDPRCFEPAYLGPSGWLGLDLDLEGPDGVTEWSEVAELLDSSYRATAPARLTVVLDDAVSAGSDPVTTARAAHPDNDAT</sequence>
<proteinExistence type="predicted"/>
<dbReference type="OrthoDB" id="8479417at2"/>
<accession>A0A2U1ZY90</accession>
<dbReference type="InterPro" id="IPR038056">
    <property type="entry name" value="YjbR-like_sf"/>
</dbReference>
<dbReference type="AlphaFoldDB" id="A0A2U1ZY90"/>
<evidence type="ECO:0000313" key="2">
    <source>
        <dbReference type="Proteomes" id="UP000245166"/>
    </source>
</evidence>
<dbReference type="Pfam" id="PF04237">
    <property type="entry name" value="YjbR"/>
    <property type="match status" value="1"/>
</dbReference>